<dbReference type="EMBL" id="NFHS01000003">
    <property type="protein sequence ID" value="OUN55639.1"/>
    <property type="molecule type" value="Genomic_DNA"/>
</dbReference>
<comment type="caution">
    <text evidence="7">The sequence shown here is derived from an EMBL/GenBank/DDBJ whole genome shotgun (WGS) entry which is preliminary data.</text>
</comment>
<dbReference type="SUPFAM" id="SSF56059">
    <property type="entry name" value="Glutathione synthetase ATP-binding domain-like"/>
    <property type="match status" value="1"/>
</dbReference>
<keyword evidence="2 4" id="KW-0547">Nucleotide-binding</keyword>
<accession>A0A139K7W9</accession>
<dbReference type="EMBL" id="WCTL01000006">
    <property type="protein sequence ID" value="KAB4237355.1"/>
    <property type="molecule type" value="Genomic_DNA"/>
</dbReference>
<dbReference type="GO" id="GO:0005524">
    <property type="term" value="F:ATP binding"/>
    <property type="evidence" value="ECO:0007669"/>
    <property type="project" value="UniProtKB-UniRule"/>
</dbReference>
<proteinExistence type="predicted"/>
<keyword evidence="1" id="KW-0436">Ligase</keyword>
<dbReference type="InterPro" id="IPR003806">
    <property type="entry name" value="ATP-grasp_PylC-type"/>
</dbReference>
<dbReference type="RefSeq" id="WP_061411846.1">
    <property type="nucleotide sequence ID" value="NZ_CAXTFB010000013.1"/>
</dbReference>
<organism evidence="7 8">
    <name type="scientific">Bacteroides uniformis</name>
    <dbReference type="NCBI Taxonomy" id="820"/>
    <lineage>
        <taxon>Bacteria</taxon>
        <taxon>Pseudomonadati</taxon>
        <taxon>Bacteroidota</taxon>
        <taxon>Bacteroidia</taxon>
        <taxon>Bacteroidales</taxon>
        <taxon>Bacteroidaceae</taxon>
        <taxon>Bacteroides</taxon>
    </lineage>
</organism>
<evidence type="ECO:0000313" key="9">
    <source>
        <dbReference type="Proteomes" id="UP000462376"/>
    </source>
</evidence>
<evidence type="ECO:0000313" key="6">
    <source>
        <dbReference type="EMBL" id="KAB4237355.1"/>
    </source>
</evidence>
<evidence type="ECO:0000256" key="4">
    <source>
        <dbReference type="PROSITE-ProRule" id="PRU00409"/>
    </source>
</evidence>
<feature type="domain" description="ATP-grasp" evidence="5">
    <location>
        <begin position="118"/>
        <end position="294"/>
    </location>
</feature>
<evidence type="ECO:0000256" key="2">
    <source>
        <dbReference type="ARBA" id="ARBA00022741"/>
    </source>
</evidence>
<name>A0A139K7W9_BACUN</name>
<dbReference type="Proteomes" id="UP000462376">
    <property type="component" value="Unassembled WGS sequence"/>
</dbReference>
<dbReference type="Gene3D" id="3.30.1490.20">
    <property type="entry name" value="ATP-grasp fold, A domain"/>
    <property type="match status" value="1"/>
</dbReference>
<dbReference type="InterPro" id="IPR011761">
    <property type="entry name" value="ATP-grasp"/>
</dbReference>
<evidence type="ECO:0000313" key="7">
    <source>
        <dbReference type="EMBL" id="OUN55639.1"/>
    </source>
</evidence>
<dbReference type="Gene3D" id="3.40.50.20">
    <property type="match status" value="1"/>
</dbReference>
<dbReference type="PROSITE" id="PS50975">
    <property type="entry name" value="ATP_GRASP"/>
    <property type="match status" value="1"/>
</dbReference>
<dbReference type="InterPro" id="IPR013815">
    <property type="entry name" value="ATP_grasp_subdomain_1"/>
</dbReference>
<sequence>MDNILFCSVGRRATLLKDFRLSMNSCGKIVAVDLSPVAPALFYADEAYLVPRIDAPDYYDKVLEICEKSDIKAITTLIDPEIELLARHREDLLAKGILPLCPADWTARLCFDKYEMFKYLHEKGVRTVLTYNSLEGLKEGLNKGEIFFPVFMKPISGSGSIGIGRVNNWEEAEAKFNDGKFTYIIQELMTGGDCDADVYVDCISHKPVAAFSKKKIESRIGGASKTISFKDSKLFDFIEEVCSVLELNGPCDMDFFIKNGEYYLSEINPRFGGAYLHAYGAGVDFIKLILNNIHGVENKSVIGQYDEDIIMMMYDDVVITRKDELISDDFPLI</sequence>
<dbReference type="InterPro" id="IPR052032">
    <property type="entry name" value="ATP-dep_AA_Ligase"/>
</dbReference>
<gene>
    <name evidence="7" type="ORF">B5G17_08030</name>
    <name evidence="6" type="ORF">GAP47_08725</name>
</gene>
<dbReference type="NCBIfam" id="NF009406">
    <property type="entry name" value="PRK12767.1-5"/>
    <property type="match status" value="1"/>
</dbReference>
<dbReference type="GO" id="GO:0016874">
    <property type="term" value="F:ligase activity"/>
    <property type="evidence" value="ECO:0007669"/>
    <property type="project" value="UniProtKB-KW"/>
</dbReference>
<dbReference type="AlphaFoldDB" id="A0A139K7W9"/>
<dbReference type="Proteomes" id="UP000196329">
    <property type="component" value="Unassembled WGS sequence"/>
</dbReference>
<evidence type="ECO:0000259" key="5">
    <source>
        <dbReference type="PROSITE" id="PS50975"/>
    </source>
</evidence>
<dbReference type="Pfam" id="PF21360">
    <property type="entry name" value="PylC-like_N"/>
    <property type="match status" value="1"/>
</dbReference>
<reference evidence="6 9" key="3">
    <citation type="journal article" date="2019" name="Nat. Med.">
        <title>A library of human gut bacterial isolates paired with longitudinal multiomics data enables mechanistic microbiome research.</title>
        <authorList>
            <person name="Poyet M."/>
            <person name="Groussin M."/>
            <person name="Gibbons S.M."/>
            <person name="Avila-Pacheco J."/>
            <person name="Jiang X."/>
            <person name="Kearney S.M."/>
            <person name="Perrotta A.R."/>
            <person name="Berdy B."/>
            <person name="Zhao S."/>
            <person name="Lieberman T.D."/>
            <person name="Swanson P.K."/>
            <person name="Smith M."/>
            <person name="Roesemann S."/>
            <person name="Alexander J.E."/>
            <person name="Rich S.A."/>
            <person name="Livny J."/>
            <person name="Vlamakis H."/>
            <person name="Clish C."/>
            <person name="Bullock K."/>
            <person name="Deik A."/>
            <person name="Scott J."/>
            <person name="Pierce K.A."/>
            <person name="Xavier R.J."/>
            <person name="Alm E.J."/>
        </authorList>
    </citation>
    <scope>NUCLEOTIDE SEQUENCE [LARGE SCALE GENOMIC DNA]</scope>
    <source>
        <strain evidence="6 9">BIOML-A5</strain>
    </source>
</reference>
<dbReference type="PANTHER" id="PTHR43585">
    <property type="entry name" value="FUMIPYRROLE BIOSYNTHESIS PROTEIN C"/>
    <property type="match status" value="1"/>
</dbReference>
<protein>
    <submittedName>
        <fullName evidence="6">ATP-grasp domain-containing protein</fullName>
    </submittedName>
    <submittedName>
        <fullName evidence="7">Carbamoyl phosphate synthase</fullName>
    </submittedName>
</protein>
<reference evidence="7" key="2">
    <citation type="journal article" date="2018" name="BMC Genomics">
        <title>Whole genome sequencing and function prediction of 133 gut anaerobes isolated from chicken caecum in pure cultures.</title>
        <authorList>
            <person name="Medvecky M."/>
            <person name="Cejkova D."/>
            <person name="Polansky O."/>
            <person name="Karasova D."/>
            <person name="Kubasova T."/>
            <person name="Cizek A."/>
            <person name="Rychlik I."/>
        </authorList>
    </citation>
    <scope>NUCLEOTIDE SEQUENCE</scope>
    <source>
        <strain evidence="7">An67</strain>
    </source>
</reference>
<dbReference type="Pfam" id="PF02655">
    <property type="entry name" value="ATP-grasp_3"/>
    <property type="match status" value="1"/>
</dbReference>
<dbReference type="Gene3D" id="3.30.470.20">
    <property type="entry name" value="ATP-grasp fold, B domain"/>
    <property type="match status" value="1"/>
</dbReference>
<keyword evidence="3 4" id="KW-0067">ATP-binding</keyword>
<evidence type="ECO:0000256" key="3">
    <source>
        <dbReference type="ARBA" id="ARBA00022840"/>
    </source>
</evidence>
<evidence type="ECO:0000313" key="8">
    <source>
        <dbReference type="Proteomes" id="UP000196329"/>
    </source>
</evidence>
<evidence type="ECO:0000256" key="1">
    <source>
        <dbReference type="ARBA" id="ARBA00022598"/>
    </source>
</evidence>
<reference evidence="8" key="1">
    <citation type="submission" date="2017-04" db="EMBL/GenBank/DDBJ databases">
        <title>Function of individual gut microbiota members based on whole genome sequencing of pure cultures obtained from chicken caecum.</title>
        <authorList>
            <person name="Medvecky M."/>
            <person name="Cejkova D."/>
            <person name="Polansky O."/>
            <person name="Karasova D."/>
            <person name="Kubasova T."/>
            <person name="Cizek A."/>
            <person name="Rychlik I."/>
        </authorList>
    </citation>
    <scope>NUCLEOTIDE SEQUENCE [LARGE SCALE GENOMIC DNA]</scope>
    <source>
        <strain evidence="8">An67</strain>
    </source>
</reference>
<dbReference type="InterPro" id="IPR048764">
    <property type="entry name" value="PylC_N"/>
</dbReference>
<dbReference type="PANTHER" id="PTHR43585:SF2">
    <property type="entry name" value="ATP-GRASP ENZYME FSQD"/>
    <property type="match status" value="1"/>
</dbReference>
<dbReference type="GO" id="GO:0046872">
    <property type="term" value="F:metal ion binding"/>
    <property type="evidence" value="ECO:0007669"/>
    <property type="project" value="InterPro"/>
</dbReference>